<dbReference type="FunFam" id="1.10.10.10:FF:000001">
    <property type="entry name" value="LysR family transcriptional regulator"/>
    <property type="match status" value="1"/>
</dbReference>
<keyword evidence="4" id="KW-0804">Transcription</keyword>
<dbReference type="InterPro" id="IPR000847">
    <property type="entry name" value="LysR_HTH_N"/>
</dbReference>
<proteinExistence type="inferred from homology"/>
<dbReference type="PROSITE" id="PS50931">
    <property type="entry name" value="HTH_LYSR"/>
    <property type="match status" value="1"/>
</dbReference>
<dbReference type="Pfam" id="PF00126">
    <property type="entry name" value="HTH_1"/>
    <property type="match status" value="1"/>
</dbReference>
<dbReference type="InterPro" id="IPR036390">
    <property type="entry name" value="WH_DNA-bd_sf"/>
</dbReference>
<protein>
    <submittedName>
        <fullName evidence="6">Transcriptional regulator, LysR family</fullName>
    </submittedName>
</protein>
<dbReference type="SUPFAM" id="SSF46785">
    <property type="entry name" value="Winged helix' DNA-binding domain"/>
    <property type="match status" value="1"/>
</dbReference>
<evidence type="ECO:0000256" key="1">
    <source>
        <dbReference type="ARBA" id="ARBA00009437"/>
    </source>
</evidence>
<dbReference type="GO" id="GO:0003700">
    <property type="term" value="F:DNA-binding transcription factor activity"/>
    <property type="evidence" value="ECO:0007669"/>
    <property type="project" value="InterPro"/>
</dbReference>
<sequence>MQLRTIEYFVTLAREGHFGRAAALCGVTQPTLSAGINALEDELGVRLVLRDRRFAGLTTEGEAALPWAQQLLADVGGLRDATQMPVGGDVTGVLRMGIIPAAMPVCGAFVAALRELHPQVTVQIAALTSRQIERALGGYEIDVGLTYLDNEPLPDVISVTLYRETQIFATAATGPLAAEGTIGWAEAVAQPLCLLAPDMQNRRILDAHLSSLGLVVRPVAMANSYAALLSMVRMAGLSCIMPHTYAQTVAADPAFRVLAFDRPARPQGVGLVVPNRHPSSVMARLALSCGRSSQLRHRLAEVGGVS</sequence>
<dbReference type="InterPro" id="IPR005119">
    <property type="entry name" value="LysR_subst-bd"/>
</dbReference>
<reference evidence="6" key="1">
    <citation type="journal article" date="2015" name="Proc. Natl. Acad. Sci. U.S.A.">
        <title>Bacterial clade with the ribosomal RNA operon on a small plasmid rather than the chromosome.</title>
        <authorList>
            <person name="Anda M."/>
            <person name="Ohtsubo Y."/>
            <person name="Okubo T."/>
            <person name="Sugawara M."/>
            <person name="Nagata Y."/>
            <person name="Tsuda M."/>
            <person name="Minamisawa K."/>
            <person name="Mitsui H."/>
        </authorList>
    </citation>
    <scope>NUCLEOTIDE SEQUENCE</scope>
    <source>
        <strain evidence="6">JCM 14755</strain>
    </source>
</reference>
<evidence type="ECO:0000313" key="6">
    <source>
        <dbReference type="EMBL" id="BAT28149.1"/>
    </source>
</evidence>
<dbReference type="PANTHER" id="PTHR30419:SF31">
    <property type="entry name" value="BLR3139 PROTEIN"/>
    <property type="match status" value="1"/>
</dbReference>
<keyword evidence="3" id="KW-0238">DNA-binding</keyword>
<name>A0A0P0Z2E1_9HYPH</name>
<dbReference type="PRINTS" id="PR00039">
    <property type="entry name" value="HTHLYSR"/>
</dbReference>
<evidence type="ECO:0000256" key="4">
    <source>
        <dbReference type="ARBA" id="ARBA00023163"/>
    </source>
</evidence>
<dbReference type="OrthoDB" id="9775392at2"/>
<accession>A0A0P0Z2E1</accession>
<evidence type="ECO:0000256" key="2">
    <source>
        <dbReference type="ARBA" id="ARBA00023015"/>
    </source>
</evidence>
<dbReference type="AlphaFoldDB" id="A0A0P0Z2E1"/>
<organism evidence="6">
    <name type="scientific">Aureimonas frigidaquae</name>
    <dbReference type="NCBI Taxonomy" id="424757"/>
    <lineage>
        <taxon>Bacteria</taxon>
        <taxon>Pseudomonadati</taxon>
        <taxon>Pseudomonadota</taxon>
        <taxon>Alphaproteobacteria</taxon>
        <taxon>Hyphomicrobiales</taxon>
        <taxon>Aurantimonadaceae</taxon>
        <taxon>Aureimonas</taxon>
    </lineage>
</organism>
<keyword evidence="2" id="KW-0805">Transcription regulation</keyword>
<dbReference type="GO" id="GO:0005829">
    <property type="term" value="C:cytosol"/>
    <property type="evidence" value="ECO:0007669"/>
    <property type="project" value="TreeGrafter"/>
</dbReference>
<dbReference type="Pfam" id="PF03466">
    <property type="entry name" value="LysR_substrate"/>
    <property type="match status" value="1"/>
</dbReference>
<dbReference type="InterPro" id="IPR036388">
    <property type="entry name" value="WH-like_DNA-bd_sf"/>
</dbReference>
<dbReference type="CDD" id="cd05466">
    <property type="entry name" value="PBP2_LTTR_substrate"/>
    <property type="match status" value="1"/>
</dbReference>
<dbReference type="SUPFAM" id="SSF53850">
    <property type="entry name" value="Periplasmic binding protein-like II"/>
    <property type="match status" value="1"/>
</dbReference>
<dbReference type="GO" id="GO:0003677">
    <property type="term" value="F:DNA binding"/>
    <property type="evidence" value="ECO:0007669"/>
    <property type="project" value="UniProtKB-KW"/>
</dbReference>
<evidence type="ECO:0000259" key="5">
    <source>
        <dbReference type="PROSITE" id="PS50931"/>
    </source>
</evidence>
<feature type="domain" description="HTH lysR-type" evidence="5">
    <location>
        <begin position="1"/>
        <end position="58"/>
    </location>
</feature>
<comment type="similarity">
    <text evidence="1">Belongs to the LysR transcriptional regulatory family.</text>
</comment>
<dbReference type="EMBL" id="LC066377">
    <property type="protein sequence ID" value="BAT28149.1"/>
    <property type="molecule type" value="Genomic_DNA"/>
</dbReference>
<dbReference type="PANTHER" id="PTHR30419">
    <property type="entry name" value="HTH-TYPE TRANSCRIPTIONAL REGULATOR YBHD"/>
    <property type="match status" value="1"/>
</dbReference>
<evidence type="ECO:0000256" key="3">
    <source>
        <dbReference type="ARBA" id="ARBA00023125"/>
    </source>
</evidence>
<dbReference type="Gene3D" id="1.10.10.10">
    <property type="entry name" value="Winged helix-like DNA-binding domain superfamily/Winged helix DNA-binding domain"/>
    <property type="match status" value="1"/>
</dbReference>
<dbReference type="RefSeq" id="WP_062226360.1">
    <property type="nucleotide sequence ID" value="NZ_BBWR01000002.1"/>
</dbReference>
<dbReference type="Gene3D" id="3.40.190.290">
    <property type="match status" value="1"/>
</dbReference>
<dbReference type="InterPro" id="IPR050950">
    <property type="entry name" value="HTH-type_LysR_regulators"/>
</dbReference>